<sequence>MRRSALLLLPTTLLGLACGEVETTSPSADDTRVESAALSAVFSGTVVDSQGVPVVGARVTVNGITRLTSSTGTYSLAVTESLAGYRFDIRKDGYAPVNVFKTGGAIAQKHVLAKSFTKLIDPAINNEIVDPSSGIRVLLPASSLQTSTGAVATGRVSFFIAPHGPDTMPGDFSARNSANQLVALETVGALTLAAVDGNGNTLSLIAGKTLDVRLPVPAAVGGGTMPACVLNGSCRAAMWRFDPRTGLWVEQAANPQFNTTGTSFRITGMRKEAIDPADGLGTWNADIETVNPACTIIKFENIPLDCYNPPPGSSPEPGLEVAFEQMTVSGTPKSKESNVLSSATYIALVNLRASTDLKLSLEFPPGAPAYCAGNLTITSTPAPAAGSGFPAYWATGGATEFTTGALTYTGYPKNSAGNAITLADVDAGDHPCGSVVVFATHP</sequence>
<dbReference type="SUPFAM" id="SSF49464">
    <property type="entry name" value="Carboxypeptidase regulatory domain-like"/>
    <property type="match status" value="1"/>
</dbReference>
<dbReference type="Proteomes" id="UP001611383">
    <property type="component" value="Chromosome"/>
</dbReference>
<name>A0ABY9WL82_9BACT</name>
<dbReference type="EMBL" id="CP043494">
    <property type="protein sequence ID" value="WNG43557.1"/>
    <property type="molecule type" value="Genomic_DNA"/>
</dbReference>
<protein>
    <submittedName>
        <fullName evidence="1">Carboxypeptidase regulatory-like domain-containing protein</fullName>
    </submittedName>
</protein>
<keyword evidence="2" id="KW-1185">Reference proteome</keyword>
<evidence type="ECO:0000313" key="2">
    <source>
        <dbReference type="Proteomes" id="UP001611383"/>
    </source>
</evidence>
<proteinExistence type="predicted"/>
<dbReference type="Gene3D" id="2.60.40.1120">
    <property type="entry name" value="Carboxypeptidase-like, regulatory domain"/>
    <property type="match status" value="1"/>
</dbReference>
<reference evidence="1 2" key="1">
    <citation type="submission" date="2019-08" db="EMBL/GenBank/DDBJ databases">
        <title>Archangium and Cystobacter genomes.</title>
        <authorList>
            <person name="Chen I.-C.K."/>
            <person name="Wielgoss S."/>
        </authorList>
    </citation>
    <scope>NUCLEOTIDE SEQUENCE [LARGE SCALE GENOMIC DNA]</scope>
    <source>
        <strain evidence="1 2">Cbm 6</strain>
    </source>
</reference>
<dbReference type="PROSITE" id="PS51257">
    <property type="entry name" value="PROKAR_LIPOPROTEIN"/>
    <property type="match status" value="1"/>
</dbReference>
<gene>
    <name evidence="1" type="ORF">F0U60_05150</name>
</gene>
<organism evidence="1 2">
    <name type="scientific">Archangium minus</name>
    <dbReference type="NCBI Taxonomy" id="83450"/>
    <lineage>
        <taxon>Bacteria</taxon>
        <taxon>Pseudomonadati</taxon>
        <taxon>Myxococcota</taxon>
        <taxon>Myxococcia</taxon>
        <taxon>Myxococcales</taxon>
        <taxon>Cystobacterineae</taxon>
        <taxon>Archangiaceae</taxon>
        <taxon>Archangium</taxon>
    </lineage>
</organism>
<dbReference type="RefSeq" id="WP_395814739.1">
    <property type="nucleotide sequence ID" value="NZ_CP043494.1"/>
</dbReference>
<evidence type="ECO:0000313" key="1">
    <source>
        <dbReference type="EMBL" id="WNG43557.1"/>
    </source>
</evidence>
<dbReference type="InterPro" id="IPR008969">
    <property type="entry name" value="CarboxyPept-like_regulatory"/>
</dbReference>
<accession>A0ABY9WL82</accession>